<evidence type="ECO:0000256" key="4">
    <source>
        <dbReference type="ARBA" id="ARBA00023128"/>
    </source>
</evidence>
<evidence type="ECO:0000256" key="5">
    <source>
        <dbReference type="ARBA" id="ARBA00023274"/>
    </source>
</evidence>
<keyword evidence="11" id="KW-1185">Reference proteome</keyword>
<dbReference type="GO" id="GO:1990904">
    <property type="term" value="C:ribonucleoprotein complex"/>
    <property type="evidence" value="ECO:0007669"/>
    <property type="project" value="UniProtKB-KW"/>
</dbReference>
<dbReference type="Proteomes" id="UP000243686">
    <property type="component" value="Unassembled WGS sequence"/>
</dbReference>
<accession>A0A1S8WQT0</accession>
<evidence type="ECO:0000256" key="2">
    <source>
        <dbReference type="ARBA" id="ARBA00022946"/>
    </source>
</evidence>
<evidence type="ECO:0000259" key="9">
    <source>
        <dbReference type="SMART" id="SM00978"/>
    </source>
</evidence>
<evidence type="ECO:0000256" key="8">
    <source>
        <dbReference type="ARBA" id="ARBA00043031"/>
    </source>
</evidence>
<evidence type="ECO:0000313" key="11">
    <source>
        <dbReference type="Proteomes" id="UP000243686"/>
    </source>
</evidence>
<comment type="similarity">
    <text evidence="6">Belongs to the mitochondrion-specific ribosomal protein mL45 family.</text>
</comment>
<evidence type="ECO:0000256" key="1">
    <source>
        <dbReference type="ARBA" id="ARBA00004173"/>
    </source>
</evidence>
<gene>
    <name evidence="10" type="ORF">X801_07583</name>
</gene>
<evidence type="ECO:0000313" key="10">
    <source>
        <dbReference type="EMBL" id="OON16603.1"/>
    </source>
</evidence>
<comment type="subcellular location">
    <subcellularLocation>
        <location evidence="1">Mitochondrion</location>
    </subcellularLocation>
</comment>
<dbReference type="GO" id="GO:0005840">
    <property type="term" value="C:ribosome"/>
    <property type="evidence" value="ECO:0007669"/>
    <property type="project" value="UniProtKB-KW"/>
</dbReference>
<evidence type="ECO:0000256" key="6">
    <source>
        <dbReference type="ARBA" id="ARBA00038073"/>
    </source>
</evidence>
<dbReference type="GO" id="GO:0005739">
    <property type="term" value="C:mitochondrion"/>
    <property type="evidence" value="ECO:0007669"/>
    <property type="project" value="UniProtKB-SubCell"/>
</dbReference>
<keyword evidence="2" id="KW-0809">Transit peptide</keyword>
<protein>
    <recommendedName>
        <fullName evidence="7">Large ribosomal subunit protein mL45</fullName>
    </recommendedName>
    <alternativeName>
        <fullName evidence="8">39S ribosomal protein L45, mitochondrial</fullName>
    </alternativeName>
</protein>
<dbReference type="Gene3D" id="3.10.450.240">
    <property type="match status" value="1"/>
</dbReference>
<feature type="domain" description="Tim44-like" evidence="9">
    <location>
        <begin position="125"/>
        <end position="301"/>
    </location>
</feature>
<keyword evidence="4" id="KW-0496">Mitochondrion</keyword>
<dbReference type="Pfam" id="PF04280">
    <property type="entry name" value="Tim44"/>
    <property type="match status" value="1"/>
</dbReference>
<evidence type="ECO:0000256" key="3">
    <source>
        <dbReference type="ARBA" id="ARBA00022980"/>
    </source>
</evidence>
<reference evidence="10 11" key="1">
    <citation type="submission" date="2015-03" db="EMBL/GenBank/DDBJ databases">
        <title>Draft genome of the nematode, Opisthorchis viverrini.</title>
        <authorList>
            <person name="Mitreva M."/>
        </authorList>
    </citation>
    <scope>NUCLEOTIDE SEQUENCE [LARGE SCALE GENOMIC DNA]</scope>
    <source>
        <strain evidence="10">Khon Kaen</strain>
    </source>
</reference>
<dbReference type="InterPro" id="IPR051975">
    <property type="entry name" value="mtLSU_mL45"/>
</dbReference>
<dbReference type="InterPro" id="IPR032710">
    <property type="entry name" value="NTF2-like_dom_sf"/>
</dbReference>
<organism evidence="10 11">
    <name type="scientific">Opisthorchis viverrini</name>
    <name type="common">Southeast Asian liver fluke</name>
    <dbReference type="NCBI Taxonomy" id="6198"/>
    <lineage>
        <taxon>Eukaryota</taxon>
        <taxon>Metazoa</taxon>
        <taxon>Spiralia</taxon>
        <taxon>Lophotrochozoa</taxon>
        <taxon>Platyhelminthes</taxon>
        <taxon>Trematoda</taxon>
        <taxon>Digenea</taxon>
        <taxon>Opisthorchiida</taxon>
        <taxon>Opisthorchiata</taxon>
        <taxon>Opisthorchiidae</taxon>
        <taxon>Opisthorchis</taxon>
    </lineage>
</organism>
<dbReference type="SMART" id="SM00978">
    <property type="entry name" value="Tim44"/>
    <property type="match status" value="1"/>
</dbReference>
<dbReference type="EMBL" id="KV896982">
    <property type="protein sequence ID" value="OON16603.1"/>
    <property type="molecule type" value="Genomic_DNA"/>
</dbReference>
<proteinExistence type="inferred from homology"/>
<dbReference type="AlphaFoldDB" id="A0A1S8WQT0"/>
<dbReference type="InterPro" id="IPR007379">
    <property type="entry name" value="Tim44-like_dom"/>
</dbReference>
<dbReference type="PANTHER" id="PTHR28554">
    <property type="entry name" value="39S RIBOSOMAL PROTEIN L45, MITOCHONDRIAL"/>
    <property type="match status" value="1"/>
</dbReference>
<keyword evidence="5" id="KW-0687">Ribonucleoprotein</keyword>
<evidence type="ECO:0000256" key="7">
    <source>
        <dbReference type="ARBA" id="ARBA00039448"/>
    </source>
</evidence>
<sequence>MSSKIFAFAHLPLLATQPTRHIRHKPWLPKFRLIRQMQPWTGPIDLSAHRPPATAGETPAALRAHLRRNGLLPPLIFRDNPITIGHSGQVTDPYTPPEGDGHASVLSLRRVGLQSDSLLKKGKSYRDTLKIRRHEPTFNPKTFASEASEIYQEAHELLQDFKSNESRLLELVTEKAFSEMTKGLQFRTLRWQFIASLEPPRVVHIRTQELMSRDNLYGQVTVRFHSQQVSHVCWLQIPHLINELVSLPLGLLSFGIMAIFDRFGRLLFGNPAVPVDVLEYVVLEKHISDEYGIWRLHAKIFPPRAPPLGALVPTHRLLSEQHVPSTELVQPPQLSTETE</sequence>
<dbReference type="PANTHER" id="PTHR28554:SF1">
    <property type="entry name" value="LARGE RIBOSOMAL SUBUNIT PROTEIN ML45"/>
    <property type="match status" value="1"/>
</dbReference>
<keyword evidence="3" id="KW-0689">Ribosomal protein</keyword>
<dbReference type="SUPFAM" id="SSF54427">
    <property type="entry name" value="NTF2-like"/>
    <property type="match status" value="1"/>
</dbReference>
<name>A0A1S8WQT0_OPIVI</name>